<evidence type="ECO:0000313" key="2">
    <source>
        <dbReference type="EMBL" id="EEP82045.1"/>
    </source>
</evidence>
<keyword evidence="3" id="KW-1185">Reference proteome</keyword>
<sequence length="122" mass="13018">MANLDSGANACPMLLWASSVQRVVHSAKAGSNATILDTRGAMTCIFGMLWFSRSSNHEMLDRCGLCPQSSGPPATQRSVGEFFTGGIMDVSDPVADRIPGNKSEAFGHSLARPHPPFSMPHE</sequence>
<dbReference type="HOGENOM" id="CLU_2028450_0_0_1"/>
<gene>
    <name evidence="2" type="ORF">UREG_06910</name>
</gene>
<reference evidence="3" key="1">
    <citation type="journal article" date="2009" name="Genome Res.">
        <title>Comparative genomic analyses of the human fungal pathogens Coccidioides and their relatives.</title>
        <authorList>
            <person name="Sharpton T.J."/>
            <person name="Stajich J.E."/>
            <person name="Rounsley S.D."/>
            <person name="Gardner M.J."/>
            <person name="Wortman J.R."/>
            <person name="Jordar V.S."/>
            <person name="Maiti R."/>
            <person name="Kodira C.D."/>
            <person name="Neafsey D.E."/>
            <person name="Zeng Q."/>
            <person name="Hung C.-Y."/>
            <person name="McMahan C."/>
            <person name="Muszewska A."/>
            <person name="Grynberg M."/>
            <person name="Mandel M.A."/>
            <person name="Kellner E.M."/>
            <person name="Barker B.M."/>
            <person name="Galgiani J.N."/>
            <person name="Orbach M.J."/>
            <person name="Kirkland T.N."/>
            <person name="Cole G.T."/>
            <person name="Henn M.R."/>
            <person name="Birren B.W."/>
            <person name="Taylor J.W."/>
        </authorList>
    </citation>
    <scope>NUCLEOTIDE SEQUENCE [LARGE SCALE GENOMIC DNA]</scope>
    <source>
        <strain evidence="3">UAMH 1704</strain>
    </source>
</reference>
<proteinExistence type="predicted"/>
<dbReference type="InParanoid" id="C4JWG8"/>
<dbReference type="VEuPathDB" id="FungiDB:UREG_06910"/>
<dbReference type="KEGG" id="ure:UREG_06910"/>
<dbReference type="AlphaFoldDB" id="C4JWG8"/>
<dbReference type="GeneID" id="8442449"/>
<dbReference type="RefSeq" id="XP_002583943.1">
    <property type="nucleotide sequence ID" value="XM_002583897.1"/>
</dbReference>
<feature type="compositionally biased region" description="Pro residues" evidence="1">
    <location>
        <begin position="113"/>
        <end position="122"/>
    </location>
</feature>
<dbReference type="Proteomes" id="UP000002058">
    <property type="component" value="Unassembled WGS sequence"/>
</dbReference>
<feature type="region of interest" description="Disordered" evidence="1">
    <location>
        <begin position="98"/>
        <end position="122"/>
    </location>
</feature>
<evidence type="ECO:0000256" key="1">
    <source>
        <dbReference type="SAM" id="MobiDB-lite"/>
    </source>
</evidence>
<organism evidence="2 3">
    <name type="scientific">Uncinocarpus reesii (strain UAMH 1704)</name>
    <dbReference type="NCBI Taxonomy" id="336963"/>
    <lineage>
        <taxon>Eukaryota</taxon>
        <taxon>Fungi</taxon>
        <taxon>Dikarya</taxon>
        <taxon>Ascomycota</taxon>
        <taxon>Pezizomycotina</taxon>
        <taxon>Eurotiomycetes</taxon>
        <taxon>Eurotiomycetidae</taxon>
        <taxon>Onygenales</taxon>
        <taxon>Onygenaceae</taxon>
        <taxon>Uncinocarpus</taxon>
    </lineage>
</organism>
<accession>C4JWG8</accession>
<protein>
    <submittedName>
        <fullName evidence="2">Uncharacterized protein</fullName>
    </submittedName>
</protein>
<evidence type="ECO:0000313" key="3">
    <source>
        <dbReference type="Proteomes" id="UP000002058"/>
    </source>
</evidence>
<dbReference type="EMBL" id="CH476618">
    <property type="protein sequence ID" value="EEP82045.1"/>
    <property type="molecule type" value="Genomic_DNA"/>
</dbReference>
<name>C4JWG8_UNCRE</name>